<dbReference type="InterPro" id="IPR045210">
    <property type="entry name" value="RING-Ubox_PUB"/>
</dbReference>
<dbReference type="PANTHER" id="PTHR45958">
    <property type="entry name" value="RING-TYPE E3 UBIQUITIN TRANSFERASE"/>
    <property type="match status" value="1"/>
</dbReference>
<comment type="pathway">
    <text evidence="2">Protein modification; protein ubiquitination.</text>
</comment>
<dbReference type="CDD" id="cd16664">
    <property type="entry name" value="RING-Ubox_PUB"/>
    <property type="match status" value="1"/>
</dbReference>
<dbReference type="PROSITE" id="PS50176">
    <property type="entry name" value="ARM_REPEAT"/>
    <property type="match status" value="1"/>
</dbReference>
<dbReference type="AlphaFoldDB" id="A0A8T2UAA2"/>
<dbReference type="Gene3D" id="3.30.40.10">
    <property type="entry name" value="Zinc/RING finger domain, C3HC4 (zinc finger)"/>
    <property type="match status" value="1"/>
</dbReference>
<dbReference type="SUPFAM" id="SSF57850">
    <property type="entry name" value="RING/U-box"/>
    <property type="match status" value="1"/>
</dbReference>
<dbReference type="OMA" id="GNVQGCI"/>
<dbReference type="Proteomes" id="UP000825935">
    <property type="component" value="Chromosome 8"/>
</dbReference>
<name>A0A8T2UAA2_CERRI</name>
<evidence type="ECO:0000256" key="1">
    <source>
        <dbReference type="ARBA" id="ARBA00000900"/>
    </source>
</evidence>
<keyword evidence="4" id="KW-0808">Transferase</keyword>
<dbReference type="GO" id="GO:0061630">
    <property type="term" value="F:ubiquitin protein ligase activity"/>
    <property type="evidence" value="ECO:0007669"/>
    <property type="project" value="UniProtKB-EC"/>
</dbReference>
<dbReference type="GO" id="GO:0016567">
    <property type="term" value="P:protein ubiquitination"/>
    <property type="evidence" value="ECO:0007669"/>
    <property type="project" value="InterPro"/>
</dbReference>
<accession>A0A8T2UAA2</accession>
<evidence type="ECO:0000313" key="7">
    <source>
        <dbReference type="EMBL" id="KAH7431618.1"/>
    </source>
</evidence>
<sequence length="1001" mass="111868">MSHTISDLLSQLRVQLAETACTAKDVLIEKESFAQLSSYLRKLDSFLNEIQLKSSINDSHTLKTILESLVTKIRNLDDLVNICRTKSKFYLFINCRSILKKLQQITNDIGRNLSLISVSHMEIFKDSKESIMRIFQEMQDLKFKTNLVSDEVAGKIEIGLQENKESSSYSNELLFQIAKAIGIELSPSLLKTELEQLKKDQKTAELQRNMAEALQIERVAALLSWADDARPLEEREKQYQVRRVSLGAHPILPLKSFCCPITQEVMEDPVEIASGHTYERAAIQKWFADGHTTCPVSFITVSNFELRHNKVLKRSIDEWRERNFMIQLTSMRNKLASEDEMTILATLEELHGMCELRLIHRHWVAAEGILPILVKLLKSSGRNIRKKAFSTLIMIINGNLELKERACEEGVIELSMCALARDVSESRQAVNLLLQLSFEQSLCRQLTKAHGCIFLLAALTKCEVPKVAEDAKAVLENISKINEENAVLMAEAGYFGPLVQHLNEGAKTTQMIMANALSQIKATDVTRRMLVEMGVLPPLVKMLSEGNLEQKLASLGALKDLSLCFENRDIFVKAGVMQPVLKLLFTKKSVLTTLREQAATVLANLASATSSSSNCLTDLFGTELEPKPTIYRLLSLINLCGPVIQIQLLKALHELSYPHSTNHLKASMREAGAVEMLLSLYDVNTDAGVRFHTIKLLHSITRDDGESLAKQMQYEVTQSLVNLLVNSPIEEEKAAVLGLFHNTPLDDSDFTDMLDKAELLSALLTILQMAADSGLMKELLESAVGVLLRFTVSSNLQLQKKVVSCGVIPLLLDVLKWGTPLAKCRAIISLGQLSESTWKQTCRVKKVTSFWCISPQVVDVCRVHGGVCTVEKSFCLVEAQAVPLLIEELKEQDPVVVGSALGAVTTLLYDEFWDKGVDLIAESGGVTPVINLLTIHDTNAQECALWILERIFRKERYRLMYGNSAQLPLISLTQDGTNKARHQAAKILAHLNILQQQSSYF</sequence>
<dbReference type="Gene3D" id="1.25.10.10">
    <property type="entry name" value="Leucine-rich Repeat Variant"/>
    <property type="match status" value="4"/>
</dbReference>
<reference evidence="7" key="1">
    <citation type="submission" date="2021-08" db="EMBL/GenBank/DDBJ databases">
        <title>WGS assembly of Ceratopteris richardii.</title>
        <authorList>
            <person name="Marchant D.B."/>
            <person name="Chen G."/>
            <person name="Jenkins J."/>
            <person name="Shu S."/>
            <person name="Leebens-Mack J."/>
            <person name="Grimwood J."/>
            <person name="Schmutz J."/>
            <person name="Soltis P."/>
            <person name="Soltis D."/>
            <person name="Chen Z.-H."/>
        </authorList>
    </citation>
    <scope>NUCLEOTIDE SEQUENCE</scope>
    <source>
        <strain evidence="7">Whitten #5841</strain>
        <tissue evidence="7">Leaf</tissue>
    </source>
</reference>
<evidence type="ECO:0000256" key="5">
    <source>
        <dbReference type="PROSITE-ProRule" id="PRU00259"/>
    </source>
</evidence>
<dbReference type="EC" id="2.3.2.27" evidence="3"/>
<dbReference type="InterPro" id="IPR011989">
    <property type="entry name" value="ARM-like"/>
</dbReference>
<keyword evidence="8" id="KW-1185">Reference proteome</keyword>
<dbReference type="InterPro" id="IPR000225">
    <property type="entry name" value="Armadillo"/>
</dbReference>
<protein>
    <recommendedName>
        <fullName evidence="3">RING-type E3 ubiquitin transferase</fullName>
        <ecNumber evidence="3">2.3.2.27</ecNumber>
    </recommendedName>
</protein>
<dbReference type="PROSITE" id="PS51698">
    <property type="entry name" value="U_BOX"/>
    <property type="match status" value="1"/>
</dbReference>
<dbReference type="Pfam" id="PF04564">
    <property type="entry name" value="U-box"/>
    <property type="match status" value="1"/>
</dbReference>
<comment type="caution">
    <text evidence="7">The sequence shown here is derived from an EMBL/GenBank/DDBJ whole genome shotgun (WGS) entry which is preliminary data.</text>
</comment>
<dbReference type="InterPro" id="IPR016024">
    <property type="entry name" value="ARM-type_fold"/>
</dbReference>
<gene>
    <name evidence="7" type="ORF">KP509_08G057000</name>
</gene>
<dbReference type="InterPro" id="IPR052608">
    <property type="entry name" value="U-box_domain_protein"/>
</dbReference>
<dbReference type="InterPro" id="IPR003613">
    <property type="entry name" value="Ubox_domain"/>
</dbReference>
<dbReference type="SUPFAM" id="SSF48371">
    <property type="entry name" value="ARM repeat"/>
    <property type="match status" value="3"/>
</dbReference>
<organism evidence="7 8">
    <name type="scientific">Ceratopteris richardii</name>
    <name type="common">Triangle waterfern</name>
    <dbReference type="NCBI Taxonomy" id="49495"/>
    <lineage>
        <taxon>Eukaryota</taxon>
        <taxon>Viridiplantae</taxon>
        <taxon>Streptophyta</taxon>
        <taxon>Embryophyta</taxon>
        <taxon>Tracheophyta</taxon>
        <taxon>Polypodiopsida</taxon>
        <taxon>Polypodiidae</taxon>
        <taxon>Polypodiales</taxon>
        <taxon>Pteridineae</taxon>
        <taxon>Pteridaceae</taxon>
        <taxon>Parkerioideae</taxon>
        <taxon>Ceratopteris</taxon>
    </lineage>
</organism>
<dbReference type="SMART" id="SM00185">
    <property type="entry name" value="ARM"/>
    <property type="match status" value="8"/>
</dbReference>
<feature type="repeat" description="ARM" evidence="5">
    <location>
        <begin position="534"/>
        <end position="576"/>
    </location>
</feature>
<dbReference type="OrthoDB" id="7537227at2759"/>
<dbReference type="EMBL" id="CM035413">
    <property type="protein sequence ID" value="KAH7431618.1"/>
    <property type="molecule type" value="Genomic_DNA"/>
</dbReference>
<evidence type="ECO:0000256" key="3">
    <source>
        <dbReference type="ARBA" id="ARBA00012483"/>
    </source>
</evidence>
<proteinExistence type="predicted"/>
<evidence type="ECO:0000313" key="8">
    <source>
        <dbReference type="Proteomes" id="UP000825935"/>
    </source>
</evidence>
<feature type="domain" description="U-box" evidence="6">
    <location>
        <begin position="252"/>
        <end position="326"/>
    </location>
</feature>
<comment type="catalytic activity">
    <reaction evidence="1">
        <text>S-ubiquitinyl-[E2 ubiquitin-conjugating enzyme]-L-cysteine + [acceptor protein]-L-lysine = [E2 ubiquitin-conjugating enzyme]-L-cysteine + N(6)-ubiquitinyl-[acceptor protein]-L-lysine.</text>
        <dbReference type="EC" id="2.3.2.27"/>
    </reaction>
</comment>
<evidence type="ECO:0000259" key="6">
    <source>
        <dbReference type="PROSITE" id="PS51698"/>
    </source>
</evidence>
<dbReference type="PANTHER" id="PTHR45958:SF5">
    <property type="entry name" value="RING-TYPE E3 UBIQUITIN TRANSFERASE"/>
    <property type="match status" value="1"/>
</dbReference>
<evidence type="ECO:0000256" key="2">
    <source>
        <dbReference type="ARBA" id="ARBA00004906"/>
    </source>
</evidence>
<dbReference type="SMART" id="SM00504">
    <property type="entry name" value="Ubox"/>
    <property type="match status" value="1"/>
</dbReference>
<dbReference type="InterPro" id="IPR013083">
    <property type="entry name" value="Znf_RING/FYVE/PHD"/>
</dbReference>
<evidence type="ECO:0000256" key="4">
    <source>
        <dbReference type="ARBA" id="ARBA00022679"/>
    </source>
</evidence>